<feature type="region of interest" description="Disordered" evidence="1">
    <location>
        <begin position="48"/>
        <end position="70"/>
    </location>
</feature>
<reference evidence="2 3" key="1">
    <citation type="submission" date="2024-04" db="EMBL/GenBank/DDBJ databases">
        <authorList>
            <person name="Fracassetti M."/>
        </authorList>
    </citation>
    <scope>NUCLEOTIDE SEQUENCE [LARGE SCALE GENOMIC DNA]</scope>
</reference>
<protein>
    <submittedName>
        <fullName evidence="2">Uncharacterized protein</fullName>
    </submittedName>
</protein>
<keyword evidence="3" id="KW-1185">Reference proteome</keyword>
<evidence type="ECO:0000256" key="1">
    <source>
        <dbReference type="SAM" id="MobiDB-lite"/>
    </source>
</evidence>
<dbReference type="Proteomes" id="UP001497516">
    <property type="component" value="Chromosome 4"/>
</dbReference>
<feature type="compositionally biased region" description="Polar residues" evidence="1">
    <location>
        <begin position="129"/>
        <end position="148"/>
    </location>
</feature>
<dbReference type="EMBL" id="OZ034817">
    <property type="protein sequence ID" value="CAL1380550.1"/>
    <property type="molecule type" value="Genomic_DNA"/>
</dbReference>
<organism evidence="2 3">
    <name type="scientific">Linum trigynum</name>
    <dbReference type="NCBI Taxonomy" id="586398"/>
    <lineage>
        <taxon>Eukaryota</taxon>
        <taxon>Viridiplantae</taxon>
        <taxon>Streptophyta</taxon>
        <taxon>Embryophyta</taxon>
        <taxon>Tracheophyta</taxon>
        <taxon>Spermatophyta</taxon>
        <taxon>Magnoliopsida</taxon>
        <taxon>eudicotyledons</taxon>
        <taxon>Gunneridae</taxon>
        <taxon>Pentapetalae</taxon>
        <taxon>rosids</taxon>
        <taxon>fabids</taxon>
        <taxon>Malpighiales</taxon>
        <taxon>Linaceae</taxon>
        <taxon>Linum</taxon>
    </lineage>
</organism>
<feature type="compositionally biased region" description="Basic and acidic residues" evidence="1">
    <location>
        <begin position="180"/>
        <end position="192"/>
    </location>
</feature>
<sequence length="249" mass="26862">MFHAHPPPEHLADVVEHLLEEAVLPPETSPPASEDQAAAAEDLIVEAVQDVPPSPPAEQPAPSSSAQAITRRLPPAISKICREITEIFRFLIEESPLIKQELTQLFRQVLADEIPLTASAAAPDRRGVQQETALPQSSGNDQETQETASPDHVISDITDPAAQTEPPSSDIAESGTEQLHQNERAEQVDNRLSRGTQMTTGPFNPLANLRAVPPPSNFTGESSAAAGNRGTMKETDEDEDDGERKQNKP</sequence>
<feature type="compositionally biased region" description="Polar residues" evidence="1">
    <location>
        <begin position="193"/>
        <end position="202"/>
    </location>
</feature>
<proteinExistence type="predicted"/>
<name>A0AAV2E3V2_9ROSI</name>
<evidence type="ECO:0000313" key="2">
    <source>
        <dbReference type="EMBL" id="CAL1380550.1"/>
    </source>
</evidence>
<accession>A0AAV2E3V2</accession>
<feature type="region of interest" description="Disordered" evidence="1">
    <location>
        <begin position="121"/>
        <end position="249"/>
    </location>
</feature>
<gene>
    <name evidence="2" type="ORF">LTRI10_LOCUS21987</name>
</gene>
<evidence type="ECO:0000313" key="3">
    <source>
        <dbReference type="Proteomes" id="UP001497516"/>
    </source>
</evidence>
<dbReference type="AlphaFoldDB" id="A0AAV2E3V2"/>